<name>A0A7Y5AQ07_9GAMM</name>
<evidence type="ECO:0000259" key="5">
    <source>
        <dbReference type="PROSITE" id="PS50893"/>
    </source>
</evidence>
<protein>
    <submittedName>
        <fullName evidence="6">ABC transporter ATP-binding protein</fullName>
    </submittedName>
</protein>
<dbReference type="GO" id="GO:0016887">
    <property type="term" value="F:ATP hydrolysis activity"/>
    <property type="evidence" value="ECO:0007669"/>
    <property type="project" value="InterPro"/>
</dbReference>
<evidence type="ECO:0000313" key="6">
    <source>
        <dbReference type="EMBL" id="NRQ41994.1"/>
    </source>
</evidence>
<proteinExistence type="inferred from homology"/>
<organism evidence="6 7">
    <name type="scientific">Rheinheimera lutimaris</name>
    <dbReference type="NCBI Taxonomy" id="2740584"/>
    <lineage>
        <taxon>Bacteria</taxon>
        <taxon>Pseudomonadati</taxon>
        <taxon>Pseudomonadota</taxon>
        <taxon>Gammaproteobacteria</taxon>
        <taxon>Chromatiales</taxon>
        <taxon>Chromatiaceae</taxon>
        <taxon>Rheinheimera</taxon>
    </lineage>
</organism>
<dbReference type="CDD" id="cd03255">
    <property type="entry name" value="ABC_MJ0796_LolCDE_FtsE"/>
    <property type="match status" value="1"/>
</dbReference>
<dbReference type="RefSeq" id="WP_173500241.1">
    <property type="nucleotide sequence ID" value="NZ_JABSOD010000004.1"/>
</dbReference>
<evidence type="ECO:0000256" key="4">
    <source>
        <dbReference type="ARBA" id="ARBA00038388"/>
    </source>
</evidence>
<dbReference type="SUPFAM" id="SSF52540">
    <property type="entry name" value="P-loop containing nucleoside triphosphate hydrolases"/>
    <property type="match status" value="1"/>
</dbReference>
<sequence>MIKAPEVHIKATKLAKSVKVTDGSLTILHDISLTINRGESVAIVGASGSGKSTLLSLLAGLDIPTSGEVYLAGKALHNLTEDQRAAIRASDVGFVFQSFLLLPGLTALENVTLPAELAADKQAKQRGLALLQQVGLAERADFYPAQLSGGEQQRVAIARAFITSPAVLFADEPSANLDAATGQKIEDLLFKLNSDQGTTLILVTHNNDLAARCQRQLRMQAGRFVSDDVKDMADVG</sequence>
<reference evidence="6 7" key="1">
    <citation type="submission" date="2020-06" db="EMBL/GenBank/DDBJ databases">
        <title>Rheinheimera sp. nov., a marine bacterium isolated from coastal.</title>
        <authorList>
            <person name="Yu Q."/>
            <person name="Qi Y."/>
            <person name="Pu J."/>
        </authorList>
    </citation>
    <scope>NUCLEOTIDE SEQUENCE [LARGE SCALE GENOMIC DNA]</scope>
    <source>
        <strain evidence="6 7">YQF-2</strain>
    </source>
</reference>
<dbReference type="Proteomes" id="UP000523161">
    <property type="component" value="Unassembled WGS sequence"/>
</dbReference>
<dbReference type="SMART" id="SM00382">
    <property type="entry name" value="AAA"/>
    <property type="match status" value="1"/>
</dbReference>
<feature type="domain" description="ABC transporter" evidence="5">
    <location>
        <begin position="9"/>
        <end position="235"/>
    </location>
</feature>
<evidence type="ECO:0000313" key="7">
    <source>
        <dbReference type="Proteomes" id="UP000523161"/>
    </source>
</evidence>
<dbReference type="InterPro" id="IPR027417">
    <property type="entry name" value="P-loop_NTPase"/>
</dbReference>
<gene>
    <name evidence="6" type="ORF">HRH59_05310</name>
</gene>
<dbReference type="InterPro" id="IPR017911">
    <property type="entry name" value="MacB-like_ATP-bd"/>
</dbReference>
<keyword evidence="3 6" id="KW-0067">ATP-binding</keyword>
<evidence type="ECO:0000256" key="1">
    <source>
        <dbReference type="ARBA" id="ARBA00022448"/>
    </source>
</evidence>
<dbReference type="FunFam" id="3.40.50.300:FF:000032">
    <property type="entry name" value="Export ABC transporter ATP-binding protein"/>
    <property type="match status" value="1"/>
</dbReference>
<dbReference type="Gene3D" id="3.40.50.300">
    <property type="entry name" value="P-loop containing nucleotide triphosphate hydrolases"/>
    <property type="match status" value="1"/>
</dbReference>
<dbReference type="PANTHER" id="PTHR42798:SF2">
    <property type="entry name" value="ABC TRANSPORTER ATP-BINDING PROTEIN MG467-RELATED"/>
    <property type="match status" value="1"/>
</dbReference>
<keyword evidence="1" id="KW-0813">Transport</keyword>
<keyword evidence="2" id="KW-0547">Nucleotide-binding</keyword>
<keyword evidence="7" id="KW-1185">Reference proteome</keyword>
<dbReference type="InterPro" id="IPR003439">
    <property type="entry name" value="ABC_transporter-like_ATP-bd"/>
</dbReference>
<dbReference type="InterPro" id="IPR003593">
    <property type="entry name" value="AAA+_ATPase"/>
</dbReference>
<evidence type="ECO:0000256" key="2">
    <source>
        <dbReference type="ARBA" id="ARBA00022741"/>
    </source>
</evidence>
<accession>A0A7Y5AQ07</accession>
<dbReference type="GO" id="GO:0022857">
    <property type="term" value="F:transmembrane transporter activity"/>
    <property type="evidence" value="ECO:0007669"/>
    <property type="project" value="UniProtKB-ARBA"/>
</dbReference>
<dbReference type="InterPro" id="IPR017871">
    <property type="entry name" value="ABC_transporter-like_CS"/>
</dbReference>
<dbReference type="AlphaFoldDB" id="A0A7Y5AQ07"/>
<dbReference type="PANTHER" id="PTHR42798">
    <property type="entry name" value="LIPOPROTEIN-RELEASING SYSTEM ATP-BINDING PROTEIN LOLD"/>
    <property type="match status" value="1"/>
</dbReference>
<dbReference type="PROSITE" id="PS50893">
    <property type="entry name" value="ABC_TRANSPORTER_2"/>
    <property type="match status" value="1"/>
</dbReference>
<dbReference type="EMBL" id="JABSOD010000004">
    <property type="protein sequence ID" value="NRQ41994.1"/>
    <property type="molecule type" value="Genomic_DNA"/>
</dbReference>
<dbReference type="Pfam" id="PF00005">
    <property type="entry name" value="ABC_tran"/>
    <property type="match status" value="1"/>
</dbReference>
<comment type="caution">
    <text evidence="6">The sequence shown here is derived from an EMBL/GenBank/DDBJ whole genome shotgun (WGS) entry which is preliminary data.</text>
</comment>
<dbReference type="PROSITE" id="PS00211">
    <property type="entry name" value="ABC_TRANSPORTER_1"/>
    <property type="match status" value="1"/>
</dbReference>
<comment type="similarity">
    <text evidence="4">Belongs to the ABC transporter superfamily. Macrolide exporter (TC 3.A.1.122) family.</text>
</comment>
<evidence type="ECO:0000256" key="3">
    <source>
        <dbReference type="ARBA" id="ARBA00022840"/>
    </source>
</evidence>
<dbReference type="GO" id="GO:1902495">
    <property type="term" value="C:transmembrane transporter complex"/>
    <property type="evidence" value="ECO:0007669"/>
    <property type="project" value="UniProtKB-ARBA"/>
</dbReference>
<dbReference type="GO" id="GO:0005524">
    <property type="term" value="F:ATP binding"/>
    <property type="evidence" value="ECO:0007669"/>
    <property type="project" value="UniProtKB-KW"/>
</dbReference>